<accession>A0A0E0C3H1</accession>
<evidence type="ECO:0000313" key="2">
    <source>
        <dbReference type="Proteomes" id="UP000008021"/>
    </source>
</evidence>
<organism evidence="1">
    <name type="scientific">Oryza meridionalis</name>
    <dbReference type="NCBI Taxonomy" id="40149"/>
    <lineage>
        <taxon>Eukaryota</taxon>
        <taxon>Viridiplantae</taxon>
        <taxon>Streptophyta</taxon>
        <taxon>Embryophyta</taxon>
        <taxon>Tracheophyta</taxon>
        <taxon>Spermatophyta</taxon>
        <taxon>Magnoliopsida</taxon>
        <taxon>Liliopsida</taxon>
        <taxon>Poales</taxon>
        <taxon>Poaceae</taxon>
        <taxon>BOP clade</taxon>
        <taxon>Oryzoideae</taxon>
        <taxon>Oryzeae</taxon>
        <taxon>Oryzinae</taxon>
        <taxon>Oryza</taxon>
    </lineage>
</organism>
<keyword evidence="2" id="KW-1185">Reference proteome</keyword>
<proteinExistence type="predicted"/>
<dbReference type="Gramene" id="OMERI01G17980.1">
    <property type="protein sequence ID" value="OMERI01G17980.1"/>
    <property type="gene ID" value="OMERI01G17980"/>
</dbReference>
<dbReference type="AlphaFoldDB" id="A0A0E0C3H1"/>
<reference evidence="1" key="2">
    <citation type="submission" date="2018-05" db="EMBL/GenBank/DDBJ databases">
        <title>OmerRS3 (Oryza meridionalis Reference Sequence Version 3).</title>
        <authorList>
            <person name="Zhang J."/>
            <person name="Kudrna D."/>
            <person name="Lee S."/>
            <person name="Talag J."/>
            <person name="Welchert J."/>
            <person name="Wing R.A."/>
        </authorList>
    </citation>
    <scope>NUCLEOTIDE SEQUENCE [LARGE SCALE GENOMIC DNA]</scope>
    <source>
        <strain evidence="1">cv. OR44</strain>
    </source>
</reference>
<dbReference type="HOGENOM" id="CLU_1761668_0_0_1"/>
<protein>
    <submittedName>
        <fullName evidence="1">Uncharacterized protein</fullName>
    </submittedName>
</protein>
<reference evidence="1" key="1">
    <citation type="submission" date="2015-04" db="UniProtKB">
        <authorList>
            <consortium name="EnsemblPlants"/>
        </authorList>
    </citation>
    <scope>IDENTIFICATION</scope>
</reference>
<sequence length="148" mass="15283">MDSRKVSRPSLLVRALLLSDSLGQLSLDARLPAAAAEMAGAACPCSNPSRRPASPIAAAAVEMTGANHRETPAAASYPHCIAVKLAIIEVDRCPPALIEIVASPAMYSTAGIQKCCNALSSAGVEFRAQTPEDAHTATLKLLLCCTVA</sequence>
<dbReference type="Proteomes" id="UP000008021">
    <property type="component" value="Chromosome 1"/>
</dbReference>
<dbReference type="EnsemblPlants" id="OMERI01G17980.1">
    <property type="protein sequence ID" value="OMERI01G17980.1"/>
    <property type="gene ID" value="OMERI01G17980"/>
</dbReference>
<evidence type="ECO:0000313" key="1">
    <source>
        <dbReference type="EnsemblPlants" id="OMERI01G17980.1"/>
    </source>
</evidence>
<name>A0A0E0C3H1_9ORYZ</name>